<dbReference type="AlphaFoldDB" id="A0AAW2PIW2"/>
<accession>A0AAW2PIW2</accession>
<proteinExistence type="predicted"/>
<comment type="caution">
    <text evidence="2">The sequence shown here is derived from an EMBL/GenBank/DDBJ whole genome shotgun (WGS) entry which is preliminary data.</text>
</comment>
<feature type="compositionally biased region" description="Gly residues" evidence="1">
    <location>
        <begin position="41"/>
        <end position="54"/>
    </location>
</feature>
<sequence>MVYRSPVGRRPPRGGAVVWRLSQRISRSGGSWDHRPTRGGHSNGDGQGGSFNNL</sequence>
<dbReference type="EMBL" id="JACGWJ010000017">
    <property type="protein sequence ID" value="KAL0356192.1"/>
    <property type="molecule type" value="Genomic_DNA"/>
</dbReference>
<reference evidence="2" key="1">
    <citation type="submission" date="2020-06" db="EMBL/GenBank/DDBJ databases">
        <authorList>
            <person name="Li T."/>
            <person name="Hu X."/>
            <person name="Zhang T."/>
            <person name="Song X."/>
            <person name="Zhang H."/>
            <person name="Dai N."/>
            <person name="Sheng W."/>
            <person name="Hou X."/>
            <person name="Wei L."/>
        </authorList>
    </citation>
    <scope>NUCLEOTIDE SEQUENCE</scope>
    <source>
        <strain evidence="2">G02</strain>
        <tissue evidence="2">Leaf</tissue>
    </source>
</reference>
<evidence type="ECO:0000313" key="2">
    <source>
        <dbReference type="EMBL" id="KAL0356192.1"/>
    </source>
</evidence>
<reference evidence="2" key="2">
    <citation type="journal article" date="2024" name="Plant">
        <title>Genomic evolution and insights into agronomic trait innovations of Sesamum species.</title>
        <authorList>
            <person name="Miao H."/>
            <person name="Wang L."/>
            <person name="Qu L."/>
            <person name="Liu H."/>
            <person name="Sun Y."/>
            <person name="Le M."/>
            <person name="Wang Q."/>
            <person name="Wei S."/>
            <person name="Zheng Y."/>
            <person name="Lin W."/>
            <person name="Duan Y."/>
            <person name="Cao H."/>
            <person name="Xiong S."/>
            <person name="Wang X."/>
            <person name="Wei L."/>
            <person name="Li C."/>
            <person name="Ma Q."/>
            <person name="Ju M."/>
            <person name="Zhao R."/>
            <person name="Li G."/>
            <person name="Mu C."/>
            <person name="Tian Q."/>
            <person name="Mei H."/>
            <person name="Zhang T."/>
            <person name="Gao T."/>
            <person name="Zhang H."/>
        </authorList>
    </citation>
    <scope>NUCLEOTIDE SEQUENCE</scope>
    <source>
        <strain evidence="2">G02</strain>
    </source>
</reference>
<gene>
    <name evidence="2" type="ORF">Sradi_4066100</name>
</gene>
<organism evidence="2">
    <name type="scientific">Sesamum radiatum</name>
    <name type="common">Black benniseed</name>
    <dbReference type="NCBI Taxonomy" id="300843"/>
    <lineage>
        <taxon>Eukaryota</taxon>
        <taxon>Viridiplantae</taxon>
        <taxon>Streptophyta</taxon>
        <taxon>Embryophyta</taxon>
        <taxon>Tracheophyta</taxon>
        <taxon>Spermatophyta</taxon>
        <taxon>Magnoliopsida</taxon>
        <taxon>eudicotyledons</taxon>
        <taxon>Gunneridae</taxon>
        <taxon>Pentapetalae</taxon>
        <taxon>asterids</taxon>
        <taxon>lamiids</taxon>
        <taxon>Lamiales</taxon>
        <taxon>Pedaliaceae</taxon>
        <taxon>Sesamum</taxon>
    </lineage>
</organism>
<feature type="region of interest" description="Disordered" evidence="1">
    <location>
        <begin position="26"/>
        <end position="54"/>
    </location>
</feature>
<protein>
    <submittedName>
        <fullName evidence="2">Uncharacterized protein</fullName>
    </submittedName>
</protein>
<evidence type="ECO:0000256" key="1">
    <source>
        <dbReference type="SAM" id="MobiDB-lite"/>
    </source>
</evidence>
<name>A0AAW2PIW2_SESRA</name>